<dbReference type="Gene3D" id="3.40.50.300">
    <property type="entry name" value="P-loop containing nucleotide triphosphate hydrolases"/>
    <property type="match status" value="1"/>
</dbReference>
<keyword evidence="1" id="KW-0132">Cell division</keyword>
<proteinExistence type="predicted"/>
<reference evidence="1 2" key="1">
    <citation type="journal article" date="2012" name="J. Bacteriol.">
        <title>Genome Sequence of Idiomarina xiamenensis Type Strain 10-D-4.</title>
        <authorList>
            <person name="Lai Q."/>
            <person name="Wang L."/>
            <person name="Wang W."/>
            <person name="Shao Z."/>
        </authorList>
    </citation>
    <scope>NUCLEOTIDE SEQUENCE [LARGE SCALE GENOMIC DNA]</scope>
    <source>
        <strain evidence="1 2">10-D-4</strain>
    </source>
</reference>
<dbReference type="eggNOG" id="COG5404">
    <property type="taxonomic scope" value="Bacteria"/>
</dbReference>
<evidence type="ECO:0000313" key="1">
    <source>
        <dbReference type="EMBL" id="EKE81502.1"/>
    </source>
</evidence>
<dbReference type="Proteomes" id="UP000014115">
    <property type="component" value="Unassembled WGS sequence"/>
</dbReference>
<keyword evidence="2" id="KW-1185">Reference proteome</keyword>
<comment type="caution">
    <text evidence="1">The sequence shown here is derived from an EMBL/GenBank/DDBJ whole genome shotgun (WGS) entry which is preliminary data.</text>
</comment>
<dbReference type="OrthoDB" id="6239438at2"/>
<dbReference type="InterPro" id="IPR027417">
    <property type="entry name" value="P-loop_NTPase"/>
</dbReference>
<sequence>MTMPSYSKTRHPGLWQAAPSPLATAPLTEQWSLMHQADEFEHLVQQVVHLAAKSQKWVTVVGASRQLLERLVMAGVNRNRIRWIHARDEEQREWATEQAILSGTSGIVVGWLSALTPRSQRRLQMASRVSQTVSFLFTPDTLQPAIH</sequence>
<gene>
    <name evidence="1" type="ORF">A10D4_10506</name>
</gene>
<dbReference type="RefSeq" id="WP_008489425.1">
    <property type="nucleotide sequence ID" value="NZ_AMRG01000013.1"/>
</dbReference>
<accession>K2K4H0</accession>
<name>K2K4H0_9GAMM</name>
<organism evidence="1 2">
    <name type="scientific">Idiomarina xiamenensis 10-D-4</name>
    <dbReference type="NCBI Taxonomy" id="740709"/>
    <lineage>
        <taxon>Bacteria</taxon>
        <taxon>Pseudomonadati</taxon>
        <taxon>Pseudomonadota</taxon>
        <taxon>Gammaproteobacteria</taxon>
        <taxon>Alteromonadales</taxon>
        <taxon>Idiomarinaceae</taxon>
        <taxon>Idiomarina</taxon>
    </lineage>
</organism>
<dbReference type="PATRIC" id="fig|740709.3.peg.2124"/>
<protein>
    <submittedName>
        <fullName evidence="1">SOS-response cell division inhibitor</fullName>
    </submittedName>
</protein>
<keyword evidence="1" id="KW-0131">Cell cycle</keyword>
<dbReference type="SUPFAM" id="SSF52540">
    <property type="entry name" value="P-loop containing nucleoside triphosphate hydrolases"/>
    <property type="match status" value="1"/>
</dbReference>
<dbReference type="EMBL" id="AMRG01000013">
    <property type="protein sequence ID" value="EKE81502.1"/>
    <property type="molecule type" value="Genomic_DNA"/>
</dbReference>
<dbReference type="STRING" id="740709.A10D4_10506"/>
<dbReference type="AlphaFoldDB" id="K2K4H0"/>
<dbReference type="GO" id="GO:0051301">
    <property type="term" value="P:cell division"/>
    <property type="evidence" value="ECO:0007669"/>
    <property type="project" value="UniProtKB-KW"/>
</dbReference>
<evidence type="ECO:0000313" key="2">
    <source>
        <dbReference type="Proteomes" id="UP000014115"/>
    </source>
</evidence>